<accession>A0ABW5KLF2</accession>
<evidence type="ECO:0000313" key="2">
    <source>
        <dbReference type="Proteomes" id="UP001597545"/>
    </source>
</evidence>
<gene>
    <name evidence="1" type="ORF">ACFSR5_11930</name>
</gene>
<sequence length="98" mass="11580">MHKENMFSGILDSQLSLALAKKLFQDGSRGEKVDYIRQVKAFRLSFPTYRLGKQDMEWFRILRCAFECQPVDEVTYKVVKPRSTPEFYKAFATWDSCR</sequence>
<reference evidence="2" key="1">
    <citation type="journal article" date="2019" name="Int. J. Syst. Evol. Microbiol.">
        <title>The Global Catalogue of Microorganisms (GCM) 10K type strain sequencing project: providing services to taxonomists for standard genome sequencing and annotation.</title>
        <authorList>
            <consortium name="The Broad Institute Genomics Platform"/>
            <consortium name="The Broad Institute Genome Sequencing Center for Infectious Disease"/>
            <person name="Wu L."/>
            <person name="Ma J."/>
        </authorList>
    </citation>
    <scope>NUCLEOTIDE SEQUENCE [LARGE SCALE GENOMIC DNA]</scope>
    <source>
        <strain evidence="2">KCTC 42662</strain>
    </source>
</reference>
<name>A0ABW5KLF2_9SPHI</name>
<organism evidence="1 2">
    <name type="scientific">Sphingobacterium suaedae</name>
    <dbReference type="NCBI Taxonomy" id="1686402"/>
    <lineage>
        <taxon>Bacteria</taxon>
        <taxon>Pseudomonadati</taxon>
        <taxon>Bacteroidota</taxon>
        <taxon>Sphingobacteriia</taxon>
        <taxon>Sphingobacteriales</taxon>
        <taxon>Sphingobacteriaceae</taxon>
        <taxon>Sphingobacterium</taxon>
    </lineage>
</organism>
<protein>
    <recommendedName>
        <fullName evidence="3">Homing endonuclease LAGLIDADG domain-containing protein</fullName>
    </recommendedName>
</protein>
<comment type="caution">
    <text evidence="1">The sequence shown here is derived from an EMBL/GenBank/DDBJ whole genome shotgun (WGS) entry which is preliminary data.</text>
</comment>
<dbReference type="RefSeq" id="WP_380904025.1">
    <property type="nucleotide sequence ID" value="NZ_JBHUEG010000001.1"/>
</dbReference>
<keyword evidence="2" id="KW-1185">Reference proteome</keyword>
<proteinExistence type="predicted"/>
<dbReference type="Proteomes" id="UP001597545">
    <property type="component" value="Unassembled WGS sequence"/>
</dbReference>
<evidence type="ECO:0008006" key="3">
    <source>
        <dbReference type="Google" id="ProtNLM"/>
    </source>
</evidence>
<evidence type="ECO:0000313" key="1">
    <source>
        <dbReference type="EMBL" id="MFD2548352.1"/>
    </source>
</evidence>
<dbReference type="EMBL" id="JBHULR010000004">
    <property type="protein sequence ID" value="MFD2548352.1"/>
    <property type="molecule type" value="Genomic_DNA"/>
</dbReference>